<dbReference type="EMBL" id="FOXQ01000005">
    <property type="protein sequence ID" value="SFQ12867.1"/>
    <property type="molecule type" value="Genomic_DNA"/>
</dbReference>
<sequence>MEENNKLQKFDLDALPAFFKDLTEEQQKAYLEKLANDNADLKKYANEKIIDSKVAERDMVTDIEFLKQVETEGKVIKVKRKYRTGSGEMDINISGGDKKFIIPILVVIGIIIIAMLFILFR</sequence>
<evidence type="ECO:0000313" key="2">
    <source>
        <dbReference type="EMBL" id="SFQ12867.1"/>
    </source>
</evidence>
<keyword evidence="1" id="KW-0812">Transmembrane</keyword>
<name>A0A1I5VZV3_9BACT</name>
<feature type="transmembrane region" description="Helical" evidence="1">
    <location>
        <begin position="100"/>
        <end position="120"/>
    </location>
</feature>
<dbReference type="RefSeq" id="WP_090658187.1">
    <property type="nucleotide sequence ID" value="NZ_FOXQ01000005.1"/>
</dbReference>
<dbReference type="STRING" id="1465490.SAMN05444277_105279"/>
<reference evidence="2 3" key="1">
    <citation type="submission" date="2016-10" db="EMBL/GenBank/DDBJ databases">
        <authorList>
            <person name="de Groot N.N."/>
        </authorList>
    </citation>
    <scope>NUCLEOTIDE SEQUENCE [LARGE SCALE GENOMIC DNA]</scope>
    <source>
        <strain evidence="2 3">DSM 28286</strain>
    </source>
</reference>
<gene>
    <name evidence="2" type="ORF">SAMN05444277_105279</name>
</gene>
<accession>A0A1I5VZV3</accession>
<protein>
    <submittedName>
        <fullName evidence="2">Uncharacterized protein</fullName>
    </submittedName>
</protein>
<dbReference type="AlphaFoldDB" id="A0A1I5VZV3"/>
<dbReference type="Proteomes" id="UP000199031">
    <property type="component" value="Unassembled WGS sequence"/>
</dbReference>
<keyword evidence="3" id="KW-1185">Reference proteome</keyword>
<organism evidence="2 3">
    <name type="scientific">Parafilimonas terrae</name>
    <dbReference type="NCBI Taxonomy" id="1465490"/>
    <lineage>
        <taxon>Bacteria</taxon>
        <taxon>Pseudomonadati</taxon>
        <taxon>Bacteroidota</taxon>
        <taxon>Chitinophagia</taxon>
        <taxon>Chitinophagales</taxon>
        <taxon>Chitinophagaceae</taxon>
        <taxon>Parafilimonas</taxon>
    </lineage>
</organism>
<keyword evidence="1" id="KW-0472">Membrane</keyword>
<proteinExistence type="predicted"/>
<keyword evidence="1" id="KW-1133">Transmembrane helix</keyword>
<evidence type="ECO:0000313" key="3">
    <source>
        <dbReference type="Proteomes" id="UP000199031"/>
    </source>
</evidence>
<evidence type="ECO:0000256" key="1">
    <source>
        <dbReference type="SAM" id="Phobius"/>
    </source>
</evidence>